<dbReference type="Proteomes" id="UP001066276">
    <property type="component" value="Chromosome 9"/>
</dbReference>
<dbReference type="AlphaFoldDB" id="A0AAV7MWJ8"/>
<feature type="compositionally biased region" description="Polar residues" evidence="1">
    <location>
        <begin position="65"/>
        <end position="74"/>
    </location>
</feature>
<protein>
    <submittedName>
        <fullName evidence="2">Uncharacterized protein</fullName>
    </submittedName>
</protein>
<gene>
    <name evidence="2" type="ORF">NDU88_003769</name>
</gene>
<proteinExistence type="predicted"/>
<reference evidence="2" key="1">
    <citation type="journal article" date="2022" name="bioRxiv">
        <title>Sequencing and chromosome-scale assembly of the giantPleurodeles waltlgenome.</title>
        <authorList>
            <person name="Brown T."/>
            <person name="Elewa A."/>
            <person name="Iarovenko S."/>
            <person name="Subramanian E."/>
            <person name="Araus A.J."/>
            <person name="Petzold A."/>
            <person name="Susuki M."/>
            <person name="Suzuki K.-i.T."/>
            <person name="Hayashi T."/>
            <person name="Toyoda A."/>
            <person name="Oliveira C."/>
            <person name="Osipova E."/>
            <person name="Leigh N.D."/>
            <person name="Simon A."/>
            <person name="Yun M.H."/>
        </authorList>
    </citation>
    <scope>NUCLEOTIDE SEQUENCE</scope>
    <source>
        <strain evidence="2">20211129_DDA</strain>
        <tissue evidence="2">Liver</tissue>
    </source>
</reference>
<keyword evidence="3" id="KW-1185">Reference proteome</keyword>
<comment type="caution">
    <text evidence="2">The sequence shown here is derived from an EMBL/GenBank/DDBJ whole genome shotgun (WGS) entry which is preliminary data.</text>
</comment>
<accession>A0AAV7MWJ8</accession>
<feature type="region of interest" description="Disordered" evidence="1">
    <location>
        <begin position="1"/>
        <end position="74"/>
    </location>
</feature>
<dbReference type="EMBL" id="JANPWB010000013">
    <property type="protein sequence ID" value="KAJ1106368.1"/>
    <property type="molecule type" value="Genomic_DNA"/>
</dbReference>
<evidence type="ECO:0000313" key="2">
    <source>
        <dbReference type="EMBL" id="KAJ1106368.1"/>
    </source>
</evidence>
<evidence type="ECO:0000256" key="1">
    <source>
        <dbReference type="SAM" id="MobiDB-lite"/>
    </source>
</evidence>
<feature type="compositionally biased region" description="Low complexity" evidence="1">
    <location>
        <begin position="43"/>
        <end position="57"/>
    </location>
</feature>
<evidence type="ECO:0000313" key="3">
    <source>
        <dbReference type="Proteomes" id="UP001066276"/>
    </source>
</evidence>
<organism evidence="2 3">
    <name type="scientific">Pleurodeles waltl</name>
    <name type="common">Iberian ribbed newt</name>
    <dbReference type="NCBI Taxonomy" id="8319"/>
    <lineage>
        <taxon>Eukaryota</taxon>
        <taxon>Metazoa</taxon>
        <taxon>Chordata</taxon>
        <taxon>Craniata</taxon>
        <taxon>Vertebrata</taxon>
        <taxon>Euteleostomi</taxon>
        <taxon>Amphibia</taxon>
        <taxon>Batrachia</taxon>
        <taxon>Caudata</taxon>
        <taxon>Salamandroidea</taxon>
        <taxon>Salamandridae</taxon>
        <taxon>Pleurodelinae</taxon>
        <taxon>Pleurodeles</taxon>
    </lineage>
</organism>
<sequence>MPPLLQAHATRAARSAQDRVLHSSDTQPWPPSPFSPPEACRTYSQGSGPGSAAYSSSNDPRHLQGRQQVSGWSTVSLKTQQRVKALLPRRPLSLSPAPITAFSPLDAPISPLILHLQRGPAIH</sequence>
<name>A0AAV7MWJ8_PLEWA</name>